<evidence type="ECO:0000313" key="4">
    <source>
        <dbReference type="Proteomes" id="UP001430701"/>
    </source>
</evidence>
<dbReference type="KEGG" id="xtw:AB672_07070"/>
<reference evidence="1 3" key="1">
    <citation type="journal article" date="2014" name="Genome Announc.">
        <title>Draft Genome Sequence of Xylella fastidiosa Pear Leaf Scorch Strain in Taiwan.</title>
        <authorList>
            <person name="Su C.C."/>
            <person name="Deng W.L."/>
            <person name="Jan F.J."/>
            <person name="Chang C.J."/>
            <person name="Huang H."/>
            <person name="Chen J."/>
        </authorList>
    </citation>
    <scope>NUCLEOTIDE SEQUENCE [LARGE SCALE GENOMIC DNA]</scope>
    <source>
        <strain evidence="1 3">PLS229</strain>
    </source>
</reference>
<evidence type="ECO:0000313" key="1">
    <source>
        <dbReference type="EMBL" id="EWS76965.1"/>
    </source>
</evidence>
<dbReference type="OrthoDB" id="5678714at2"/>
<organism evidence="1 3">
    <name type="scientific">Xylella taiwanensis</name>
    <dbReference type="NCBI Taxonomy" id="1444770"/>
    <lineage>
        <taxon>Bacteria</taxon>
        <taxon>Pseudomonadati</taxon>
        <taxon>Pseudomonadota</taxon>
        <taxon>Gammaproteobacteria</taxon>
        <taxon>Lysobacterales</taxon>
        <taxon>Lysobacteraceae</taxon>
        <taxon>Xylella</taxon>
    </lineage>
</organism>
<dbReference type="EMBL" id="JAJPPU010000004">
    <property type="protein sequence ID" value="MCD8474147.1"/>
    <property type="molecule type" value="Genomic_DNA"/>
</dbReference>
<dbReference type="RefSeq" id="WP_038273145.1">
    <property type="nucleotide sequence ID" value="NZ_CP053627.1"/>
</dbReference>
<protein>
    <submittedName>
        <fullName evidence="2">DUF596 domain-containing protein</fullName>
    </submittedName>
</protein>
<dbReference type="STRING" id="1444770.AF72_13375"/>
<dbReference type="Proteomes" id="UP000020406">
    <property type="component" value="Unassembled WGS sequence"/>
</dbReference>
<dbReference type="InterPro" id="IPR023138">
    <property type="entry name" value="NMB0513-like_sf"/>
</dbReference>
<gene>
    <name evidence="1" type="ORF">AF72_13375</name>
    <name evidence="2" type="ORF">LPH55_11935</name>
</gene>
<dbReference type="eggNOG" id="COG3792">
    <property type="taxonomic scope" value="Bacteria"/>
</dbReference>
<keyword evidence="4" id="KW-1185">Reference proteome</keyword>
<dbReference type="AlphaFoldDB" id="Z9JF05"/>
<dbReference type="Gene3D" id="1.10.3510.10">
    <property type="entry name" value="NMB0513-like"/>
    <property type="match status" value="1"/>
</dbReference>
<dbReference type="EMBL" id="JDSQ01000047">
    <property type="protein sequence ID" value="EWS76965.1"/>
    <property type="molecule type" value="Genomic_DNA"/>
</dbReference>
<sequence>MLTQEQIDSICDPDRAGEPLHFLWGYVGRAHGIGPQQIAQDSFEERKNDFLFIIGKFLDEGRFKLGNRKDGLIMEGSTEVLVEMFRSCFPASDEALEKGTWLVFEECPFVAVWVLKGVGEHGEDDYDWCF</sequence>
<comment type="caution">
    <text evidence="1">The sequence shown here is derived from an EMBL/GenBank/DDBJ whole genome shotgun (WGS) entry which is preliminary data.</text>
</comment>
<reference evidence="2" key="2">
    <citation type="submission" date="2021-11" db="EMBL/GenBank/DDBJ databases">
        <title>Genome sequence of Xylella taiwanensis PLS432.</title>
        <authorList>
            <person name="Weng L.-W."/>
            <person name="Su C.-C."/>
            <person name="Tsai C.-W."/>
            <person name="Kuo C.-H."/>
        </authorList>
    </citation>
    <scope>NUCLEOTIDE SEQUENCE</scope>
    <source>
        <strain evidence="2">PLS432</strain>
    </source>
</reference>
<dbReference type="PATRIC" id="fig|1444770.3.peg.3152"/>
<proteinExistence type="predicted"/>
<evidence type="ECO:0000313" key="2">
    <source>
        <dbReference type="EMBL" id="MCD8474147.1"/>
    </source>
</evidence>
<name>Z9JF05_9GAMM</name>
<evidence type="ECO:0000313" key="3">
    <source>
        <dbReference type="Proteomes" id="UP000020406"/>
    </source>
</evidence>
<dbReference type="Proteomes" id="UP001430701">
    <property type="component" value="Unassembled WGS sequence"/>
</dbReference>
<dbReference type="SUPFAM" id="SSF160472">
    <property type="entry name" value="NMB0513-like"/>
    <property type="match status" value="1"/>
</dbReference>
<dbReference type="GeneID" id="68901050"/>
<accession>Z9JF05</accession>